<dbReference type="SUPFAM" id="SSF75217">
    <property type="entry name" value="alpha/beta knot"/>
    <property type="match status" value="1"/>
</dbReference>
<reference evidence="6" key="2">
    <citation type="journal article" date="2020" name="Microorganisms">
        <title>Osmotic Adaptation and Compatible Solute Biosynthesis of Phototrophic Bacteria as Revealed from Genome Analyses.</title>
        <authorList>
            <person name="Imhoff J.F."/>
            <person name="Rahn T."/>
            <person name="Kunzel S."/>
            <person name="Keller A."/>
            <person name="Neulinger S.C."/>
        </authorList>
    </citation>
    <scope>NUCLEOTIDE SEQUENCE</scope>
    <source>
        <strain evidence="6">DSM 9154</strain>
    </source>
</reference>
<comment type="similarity">
    <text evidence="4 5">Belongs to the RNA methyltransferase RlmH family.</text>
</comment>
<dbReference type="InterPro" id="IPR029028">
    <property type="entry name" value="Alpha/beta_knot_MTases"/>
</dbReference>
<dbReference type="EMBL" id="NRRE01000008">
    <property type="protein sequence ID" value="MBK1695976.1"/>
    <property type="molecule type" value="Genomic_DNA"/>
</dbReference>
<dbReference type="Pfam" id="PF02590">
    <property type="entry name" value="SPOUT_MTase"/>
    <property type="match status" value="1"/>
</dbReference>
<feature type="binding site" evidence="5">
    <location>
        <begin position="119"/>
        <end position="124"/>
    </location>
    <ligand>
        <name>S-adenosyl-L-methionine</name>
        <dbReference type="ChEBI" id="CHEBI:59789"/>
    </ligand>
</feature>
<sequence length="151" mass="16652">MRLTLAAVGRWKRGPLPDLFEDYRKRLSWPLTLKEVTARKPLEGAPLMAHEAELLQAALPDQAVLIALDASGKTLSSERFATTLGAWEDDGIGEVAFVIGGSDGLDAALLQRADLKLSLGAMTWPHMLVRVLLAEQLYRAQTIRQGHPYHK</sequence>
<keyword evidence="5" id="KW-0963">Cytoplasm</keyword>
<keyword evidence="2 5" id="KW-0808">Transferase</keyword>
<gene>
    <name evidence="5" type="primary">rlmH</name>
    <name evidence="6" type="ORF">CKO21_01775</name>
</gene>
<dbReference type="EC" id="2.1.1.177" evidence="5"/>
<evidence type="ECO:0000256" key="5">
    <source>
        <dbReference type="HAMAP-Rule" id="MF_00658"/>
    </source>
</evidence>
<evidence type="ECO:0000256" key="3">
    <source>
        <dbReference type="ARBA" id="ARBA00022691"/>
    </source>
</evidence>
<accession>A0A934QFC6</accession>
<evidence type="ECO:0000313" key="7">
    <source>
        <dbReference type="Proteomes" id="UP000778970"/>
    </source>
</evidence>
<name>A0A934QFC6_9PROT</name>
<keyword evidence="5" id="KW-0698">rRNA processing</keyword>
<dbReference type="RefSeq" id="WP_027287664.1">
    <property type="nucleotide sequence ID" value="NZ_NRRE01000008.1"/>
</dbReference>
<comment type="subunit">
    <text evidence="5">Homodimer.</text>
</comment>
<feature type="binding site" evidence="5">
    <location>
        <position position="100"/>
    </location>
    <ligand>
        <name>S-adenosyl-L-methionine</name>
        <dbReference type="ChEBI" id="CHEBI:59789"/>
    </ligand>
</feature>
<dbReference type="GO" id="GO:0070038">
    <property type="term" value="F:rRNA (pseudouridine-N3-)-methyltransferase activity"/>
    <property type="evidence" value="ECO:0007669"/>
    <property type="project" value="UniProtKB-UniRule"/>
</dbReference>
<dbReference type="CDD" id="cd18081">
    <property type="entry name" value="RlmH-like"/>
    <property type="match status" value="1"/>
</dbReference>
<comment type="subcellular location">
    <subcellularLocation>
        <location evidence="5">Cytoplasm</location>
    </subcellularLocation>
</comment>
<dbReference type="HAMAP" id="MF_00658">
    <property type="entry name" value="23SrRNA_methyltr_H"/>
    <property type="match status" value="1"/>
</dbReference>
<reference evidence="6" key="1">
    <citation type="submission" date="2017-08" db="EMBL/GenBank/DDBJ databases">
        <authorList>
            <person name="Imhoff J.F."/>
            <person name="Rahn T."/>
            <person name="Kuenzel S."/>
            <person name="Neulinger S.C."/>
        </authorList>
    </citation>
    <scope>NUCLEOTIDE SEQUENCE</scope>
    <source>
        <strain evidence="6">DSM 9154</strain>
    </source>
</reference>
<dbReference type="PANTHER" id="PTHR33603:SF1">
    <property type="entry name" value="RIBOSOMAL RNA LARGE SUBUNIT METHYLTRANSFERASE H"/>
    <property type="match status" value="1"/>
</dbReference>
<dbReference type="PANTHER" id="PTHR33603">
    <property type="entry name" value="METHYLTRANSFERASE"/>
    <property type="match status" value="1"/>
</dbReference>
<proteinExistence type="inferred from homology"/>
<dbReference type="InterPro" id="IPR029026">
    <property type="entry name" value="tRNA_m1G_MTases_N"/>
</dbReference>
<evidence type="ECO:0000256" key="2">
    <source>
        <dbReference type="ARBA" id="ARBA00022679"/>
    </source>
</evidence>
<keyword evidence="1 5" id="KW-0489">Methyltransferase</keyword>
<protein>
    <recommendedName>
        <fullName evidence="5">Ribosomal RNA large subunit methyltransferase H</fullName>
        <ecNumber evidence="5">2.1.1.177</ecNumber>
    </recommendedName>
    <alternativeName>
        <fullName evidence="5">23S rRNA (pseudouridine1915-N3)-methyltransferase</fullName>
    </alternativeName>
    <alternativeName>
        <fullName evidence="5">23S rRNA m3Psi1915 methyltransferase</fullName>
    </alternativeName>
    <alternativeName>
        <fullName evidence="5">rRNA (pseudouridine-N3-)-methyltransferase RlmH</fullName>
    </alternativeName>
</protein>
<dbReference type="InterPro" id="IPR003742">
    <property type="entry name" value="RlmH-like"/>
</dbReference>
<feature type="binding site" evidence="5">
    <location>
        <position position="68"/>
    </location>
    <ligand>
        <name>S-adenosyl-L-methionine</name>
        <dbReference type="ChEBI" id="CHEBI:59789"/>
    </ligand>
</feature>
<evidence type="ECO:0000256" key="4">
    <source>
        <dbReference type="ARBA" id="ARBA00038303"/>
    </source>
</evidence>
<keyword evidence="7" id="KW-1185">Reference proteome</keyword>
<dbReference type="PIRSF" id="PIRSF004505">
    <property type="entry name" value="MT_bac"/>
    <property type="match status" value="1"/>
</dbReference>
<keyword evidence="3 5" id="KW-0949">S-adenosyl-L-methionine</keyword>
<dbReference type="Gene3D" id="3.40.1280.10">
    <property type="match status" value="1"/>
</dbReference>
<organism evidence="6 7">
    <name type="scientific">Rhodovibrio salinarum</name>
    <dbReference type="NCBI Taxonomy" id="1087"/>
    <lineage>
        <taxon>Bacteria</taxon>
        <taxon>Pseudomonadati</taxon>
        <taxon>Pseudomonadota</taxon>
        <taxon>Alphaproteobacteria</taxon>
        <taxon>Rhodospirillales</taxon>
        <taxon>Rhodovibrionaceae</taxon>
        <taxon>Rhodovibrio</taxon>
    </lineage>
</organism>
<dbReference type="GO" id="GO:0005737">
    <property type="term" value="C:cytoplasm"/>
    <property type="evidence" value="ECO:0007669"/>
    <property type="project" value="UniProtKB-SubCell"/>
</dbReference>
<comment type="catalytic activity">
    <reaction evidence="5">
        <text>pseudouridine(1915) in 23S rRNA + S-adenosyl-L-methionine = N(3)-methylpseudouridine(1915) in 23S rRNA + S-adenosyl-L-homocysteine + H(+)</text>
        <dbReference type="Rhea" id="RHEA:42752"/>
        <dbReference type="Rhea" id="RHEA-COMP:10221"/>
        <dbReference type="Rhea" id="RHEA-COMP:10222"/>
        <dbReference type="ChEBI" id="CHEBI:15378"/>
        <dbReference type="ChEBI" id="CHEBI:57856"/>
        <dbReference type="ChEBI" id="CHEBI:59789"/>
        <dbReference type="ChEBI" id="CHEBI:65314"/>
        <dbReference type="ChEBI" id="CHEBI:74486"/>
        <dbReference type="EC" id="2.1.1.177"/>
    </reaction>
</comment>
<dbReference type="Proteomes" id="UP000778970">
    <property type="component" value="Unassembled WGS sequence"/>
</dbReference>
<dbReference type="AlphaFoldDB" id="A0A934QFC6"/>
<dbReference type="NCBIfam" id="NF000989">
    <property type="entry name" value="PRK00103.2-3"/>
    <property type="match status" value="1"/>
</dbReference>
<evidence type="ECO:0000313" key="6">
    <source>
        <dbReference type="EMBL" id="MBK1695976.1"/>
    </source>
</evidence>
<comment type="function">
    <text evidence="5">Specifically methylates the pseudouridine at position 1915 (m3Psi1915) in 23S rRNA.</text>
</comment>
<comment type="caution">
    <text evidence="6">The sequence shown here is derived from an EMBL/GenBank/DDBJ whole genome shotgun (WGS) entry which is preliminary data.</text>
</comment>
<evidence type="ECO:0000256" key="1">
    <source>
        <dbReference type="ARBA" id="ARBA00022603"/>
    </source>
</evidence>